<gene>
    <name evidence="6" type="ORF">GXW76_02620</name>
</gene>
<dbReference type="FunFam" id="1.10.10.10:FF:000001">
    <property type="entry name" value="LysR family transcriptional regulator"/>
    <property type="match status" value="1"/>
</dbReference>
<dbReference type="Gene3D" id="3.40.190.290">
    <property type="match status" value="1"/>
</dbReference>
<dbReference type="Proteomes" id="UP001138751">
    <property type="component" value="Unassembled WGS sequence"/>
</dbReference>
<proteinExistence type="inferred from homology"/>
<evidence type="ECO:0000259" key="5">
    <source>
        <dbReference type="PROSITE" id="PS50931"/>
    </source>
</evidence>
<feature type="domain" description="HTH lysR-type" evidence="5">
    <location>
        <begin position="1"/>
        <end position="58"/>
    </location>
</feature>
<dbReference type="Pfam" id="PF00126">
    <property type="entry name" value="HTH_1"/>
    <property type="match status" value="1"/>
</dbReference>
<reference evidence="6" key="2">
    <citation type="journal article" date="2021" name="Syst. Appl. Microbiol.">
        <title>Roseomonas hellenica sp. nov., isolated from roots of wild-growing Alkanna tinctoria.</title>
        <authorList>
            <person name="Rat A."/>
            <person name="Naranjo H.D."/>
            <person name="Lebbe L."/>
            <person name="Cnockaert M."/>
            <person name="Krigas N."/>
            <person name="Grigoriadou K."/>
            <person name="Maloupa E."/>
            <person name="Willems A."/>
        </authorList>
    </citation>
    <scope>NUCLEOTIDE SEQUENCE</scope>
    <source>
        <strain evidence="6">LMG 31231</strain>
    </source>
</reference>
<dbReference type="PRINTS" id="PR00039">
    <property type="entry name" value="HTHLYSR"/>
</dbReference>
<comment type="similarity">
    <text evidence="1">Belongs to the LysR transcriptional regulatory family.</text>
</comment>
<dbReference type="PANTHER" id="PTHR30126:SF39">
    <property type="entry name" value="HTH-TYPE TRANSCRIPTIONAL REGULATOR CYSL"/>
    <property type="match status" value="1"/>
</dbReference>
<dbReference type="SUPFAM" id="SSF53850">
    <property type="entry name" value="Periplasmic binding protein-like II"/>
    <property type="match status" value="1"/>
</dbReference>
<dbReference type="PANTHER" id="PTHR30126">
    <property type="entry name" value="HTH-TYPE TRANSCRIPTIONAL REGULATOR"/>
    <property type="match status" value="1"/>
</dbReference>
<keyword evidence="4" id="KW-0804">Transcription</keyword>
<dbReference type="InterPro" id="IPR036390">
    <property type="entry name" value="WH_DNA-bd_sf"/>
</dbReference>
<sequence>MNLHLLRLFDAVAGRASFSRAAEALHISQPAVSKGVRELEAQLGSPLLERGPGGIRLTEAGRVLAGHARTIFAAEGSAEEELAALRGLTRGVLRIGASTTVATYVLPPLLGAFHRSHPQVELRLTSANTRAIADLLLRRELDLAIVEGPVGDPSLQVTRWREDAMVLIAAPAHRLALRKGPVPITVLAEEILIVREPGSGSGEIVDTALAAKGIVPRQQLEVGSTEAIKQVVMAGVGVALISADAAADQIALGKLRVVRLRDFVLRRDFNRLSVAGRQLSPAAMAFQGLLAARPRAKARAAGLRSDPKG</sequence>
<comment type="caution">
    <text evidence="6">The sequence shown here is derived from an EMBL/GenBank/DDBJ whole genome shotgun (WGS) entry which is preliminary data.</text>
</comment>
<evidence type="ECO:0000256" key="2">
    <source>
        <dbReference type="ARBA" id="ARBA00023015"/>
    </source>
</evidence>
<dbReference type="Gene3D" id="1.10.10.10">
    <property type="entry name" value="Winged helix-like DNA-binding domain superfamily/Winged helix DNA-binding domain"/>
    <property type="match status" value="1"/>
</dbReference>
<dbReference type="Pfam" id="PF03466">
    <property type="entry name" value="LysR_substrate"/>
    <property type="match status" value="1"/>
</dbReference>
<reference evidence="6" key="1">
    <citation type="submission" date="2020-01" db="EMBL/GenBank/DDBJ databases">
        <authorList>
            <person name="Rat A."/>
        </authorList>
    </citation>
    <scope>NUCLEOTIDE SEQUENCE</scope>
    <source>
        <strain evidence="6">LMG 31231</strain>
    </source>
</reference>
<dbReference type="GO" id="GO:0000976">
    <property type="term" value="F:transcription cis-regulatory region binding"/>
    <property type="evidence" value="ECO:0007669"/>
    <property type="project" value="TreeGrafter"/>
</dbReference>
<dbReference type="InterPro" id="IPR000847">
    <property type="entry name" value="LysR_HTH_N"/>
</dbReference>
<evidence type="ECO:0000313" key="6">
    <source>
        <dbReference type="EMBL" id="MBR0670056.1"/>
    </source>
</evidence>
<dbReference type="SUPFAM" id="SSF46785">
    <property type="entry name" value="Winged helix' DNA-binding domain"/>
    <property type="match status" value="1"/>
</dbReference>
<keyword evidence="2" id="KW-0805">Transcription regulation</keyword>
<dbReference type="PROSITE" id="PS50931">
    <property type="entry name" value="HTH_LYSR"/>
    <property type="match status" value="1"/>
</dbReference>
<dbReference type="EMBL" id="JAAEDM010000004">
    <property type="protein sequence ID" value="MBR0670056.1"/>
    <property type="molecule type" value="Genomic_DNA"/>
</dbReference>
<keyword evidence="3" id="KW-0238">DNA-binding</keyword>
<evidence type="ECO:0000256" key="1">
    <source>
        <dbReference type="ARBA" id="ARBA00009437"/>
    </source>
</evidence>
<name>A0A9X9WSC7_9PROT</name>
<evidence type="ECO:0000256" key="3">
    <source>
        <dbReference type="ARBA" id="ARBA00023125"/>
    </source>
</evidence>
<keyword evidence="7" id="KW-1185">Reference proteome</keyword>
<evidence type="ECO:0000313" key="7">
    <source>
        <dbReference type="Proteomes" id="UP001138751"/>
    </source>
</evidence>
<evidence type="ECO:0000256" key="4">
    <source>
        <dbReference type="ARBA" id="ARBA00023163"/>
    </source>
</evidence>
<protein>
    <submittedName>
        <fullName evidence="6">LysR family transcriptional regulator</fullName>
    </submittedName>
</protein>
<dbReference type="GO" id="GO:0003700">
    <property type="term" value="F:DNA-binding transcription factor activity"/>
    <property type="evidence" value="ECO:0007669"/>
    <property type="project" value="InterPro"/>
</dbReference>
<dbReference type="AlphaFoldDB" id="A0A9X9WSC7"/>
<dbReference type="InterPro" id="IPR005119">
    <property type="entry name" value="LysR_subst-bd"/>
</dbReference>
<accession>A0A9X9WSC7</accession>
<organism evidence="6 7">
    <name type="scientific">Neoroseomonas soli</name>
    <dbReference type="NCBI Taxonomy" id="1081025"/>
    <lineage>
        <taxon>Bacteria</taxon>
        <taxon>Pseudomonadati</taxon>
        <taxon>Pseudomonadota</taxon>
        <taxon>Alphaproteobacteria</taxon>
        <taxon>Acetobacterales</taxon>
        <taxon>Acetobacteraceae</taxon>
        <taxon>Neoroseomonas</taxon>
    </lineage>
</organism>
<dbReference type="InterPro" id="IPR036388">
    <property type="entry name" value="WH-like_DNA-bd_sf"/>
</dbReference>